<dbReference type="EMBL" id="CP000237">
    <property type="protein sequence ID" value="ABD45707.1"/>
    <property type="molecule type" value="Genomic_DNA"/>
</dbReference>
<evidence type="ECO:0000313" key="3">
    <source>
        <dbReference type="Proteomes" id="UP000001942"/>
    </source>
</evidence>
<proteinExistence type="predicted"/>
<keyword evidence="1" id="KW-0812">Transmembrane</keyword>
<keyword evidence="1" id="KW-0472">Membrane</keyword>
<organism evidence="2 3">
    <name type="scientific">Ehrlichia sennetsu (strain ATCC VR-367 / Miyayama)</name>
    <name type="common">Neorickettsia sennetsu</name>
    <dbReference type="NCBI Taxonomy" id="222891"/>
    <lineage>
        <taxon>Bacteria</taxon>
        <taxon>Pseudomonadati</taxon>
        <taxon>Pseudomonadota</taxon>
        <taxon>Alphaproteobacteria</taxon>
        <taxon>Rickettsiales</taxon>
        <taxon>Anaplasmataceae</taxon>
        <taxon>Ehrlichia</taxon>
    </lineage>
</organism>
<dbReference type="PROSITE" id="PS51257">
    <property type="entry name" value="PROKAR_LIPOPROTEIN"/>
    <property type="match status" value="1"/>
</dbReference>
<protein>
    <submittedName>
        <fullName evidence="2">Lipoprotein</fullName>
    </submittedName>
</protein>
<accession>Q2GDP5</accession>
<keyword evidence="1" id="KW-1133">Transmembrane helix</keyword>
<name>Q2GDP5_EHRS3</name>
<dbReference type="HOGENOM" id="CLU_2936896_0_0_5"/>
<feature type="transmembrane region" description="Helical" evidence="1">
    <location>
        <begin position="21"/>
        <end position="40"/>
    </location>
</feature>
<gene>
    <name evidence="2" type="ordered locus">NSE_0517</name>
</gene>
<dbReference type="AlphaFoldDB" id="Q2GDP5"/>
<evidence type="ECO:0000256" key="1">
    <source>
        <dbReference type="SAM" id="Phobius"/>
    </source>
</evidence>
<reference evidence="2 3" key="1">
    <citation type="journal article" date="2006" name="PLoS Genet.">
        <title>Comparative genomics of emerging human ehrlichiosis agents.</title>
        <authorList>
            <person name="Dunning Hotopp J.C."/>
            <person name="Lin M."/>
            <person name="Madupu R."/>
            <person name="Crabtree J."/>
            <person name="Angiuoli S.V."/>
            <person name="Eisen J.A."/>
            <person name="Seshadri R."/>
            <person name="Ren Q."/>
            <person name="Wu M."/>
            <person name="Utterback T.R."/>
            <person name="Smith S."/>
            <person name="Lewis M."/>
            <person name="Khouri H."/>
            <person name="Zhang C."/>
            <person name="Niu H."/>
            <person name="Lin Q."/>
            <person name="Ohashi N."/>
            <person name="Zhi N."/>
            <person name="Nelson W."/>
            <person name="Brinkac L.M."/>
            <person name="Dodson R.J."/>
            <person name="Rosovitz M.J."/>
            <person name="Sundaram J."/>
            <person name="Daugherty S.C."/>
            <person name="Davidsen T."/>
            <person name="Durkin A.S."/>
            <person name="Gwinn M."/>
            <person name="Haft D.H."/>
            <person name="Selengut J.D."/>
            <person name="Sullivan S.A."/>
            <person name="Zafar N."/>
            <person name="Zhou L."/>
            <person name="Benahmed F."/>
            <person name="Forberger H."/>
            <person name="Halpin R."/>
            <person name="Mulligan S."/>
            <person name="Robinson J."/>
            <person name="White O."/>
            <person name="Rikihisa Y."/>
            <person name="Tettelin H."/>
        </authorList>
    </citation>
    <scope>NUCLEOTIDE SEQUENCE [LARGE SCALE GENOMIC DNA]</scope>
    <source>
        <strain evidence="3">ATCC VR-367 / Miyayama</strain>
    </source>
</reference>
<keyword evidence="3" id="KW-1185">Reference proteome</keyword>
<evidence type="ECO:0000313" key="2">
    <source>
        <dbReference type="EMBL" id="ABD45707.1"/>
    </source>
</evidence>
<keyword evidence="2" id="KW-0449">Lipoprotein</keyword>
<dbReference type="Proteomes" id="UP000001942">
    <property type="component" value="Chromosome"/>
</dbReference>
<sequence>MRMVSFMYGMTSTLTACSSRSILIVFGVTTCLSSILRLLIALSSPFSFRYALEHAILCIL</sequence>
<dbReference type="KEGG" id="nse:NSE_0517"/>